<comment type="caution">
    <text evidence="1">The sequence shown here is derived from an EMBL/GenBank/DDBJ whole genome shotgun (WGS) entry which is preliminary data.</text>
</comment>
<keyword evidence="2" id="KW-1185">Reference proteome</keyword>
<gene>
    <name evidence="1" type="ORF">H2201_009177</name>
</gene>
<dbReference type="EMBL" id="JAPDRL010000348">
    <property type="protein sequence ID" value="KAJ9653125.1"/>
    <property type="molecule type" value="Genomic_DNA"/>
</dbReference>
<reference evidence="1" key="1">
    <citation type="submission" date="2022-10" db="EMBL/GenBank/DDBJ databases">
        <title>Culturing micro-colonial fungi from biological soil crusts in the Mojave desert and describing Neophaeococcomyces mojavensis, and introducing the new genera and species Taxawa tesnikishii.</title>
        <authorList>
            <person name="Kurbessoian T."/>
            <person name="Stajich J.E."/>
        </authorList>
    </citation>
    <scope>NUCLEOTIDE SEQUENCE</scope>
    <source>
        <strain evidence="1">TK_1</strain>
    </source>
</reference>
<dbReference type="Proteomes" id="UP001172684">
    <property type="component" value="Unassembled WGS sequence"/>
</dbReference>
<proteinExistence type="predicted"/>
<sequence length="425" mass="47909">MPPEDCWLDLGVEDTPLAGGVPCEGITLLRKRHCLDRWIDQFACPENDSQLIKPNRYYWALTRDAGDAKVELRQTNALRKGGVAYNKAYNINKEQYATQLKGYSPFRNPQLEALGYSATKKRLSGALGQSSNEDYGVRQEYRINIGLFKRMEDVDVDEENNVEQQQHRPYWILSTREVNAFAAANISRWLLLLEVLIGRVDAGHDGRLAATREQQLVNGVMVSAVIQALQLITSTDPAICPKIWKSQWYAREWKRVGRGEAGADDSDSNGDGGNRSGRRRLIGLNFRGSIEESGMAWLPQDLVHWNVTPTFTEQALKRLALAENAFRKSFQKTWGIQKLLAREDTMLSLFRSYLRESETDGVRVGAQLAVQSYIQGVVALLAGRWTEGPRDSKKRLEEFIARAGLEDEEASGLRGLSRAIEGAYR</sequence>
<evidence type="ECO:0000313" key="2">
    <source>
        <dbReference type="Proteomes" id="UP001172684"/>
    </source>
</evidence>
<organism evidence="1 2">
    <name type="scientific">Coniosporium apollinis</name>
    <dbReference type="NCBI Taxonomy" id="61459"/>
    <lineage>
        <taxon>Eukaryota</taxon>
        <taxon>Fungi</taxon>
        <taxon>Dikarya</taxon>
        <taxon>Ascomycota</taxon>
        <taxon>Pezizomycotina</taxon>
        <taxon>Dothideomycetes</taxon>
        <taxon>Dothideomycetes incertae sedis</taxon>
        <taxon>Coniosporium</taxon>
    </lineage>
</organism>
<accession>A0ABQ9NHS9</accession>
<name>A0ABQ9NHS9_9PEZI</name>
<evidence type="ECO:0000313" key="1">
    <source>
        <dbReference type="EMBL" id="KAJ9653125.1"/>
    </source>
</evidence>
<protein>
    <submittedName>
        <fullName evidence="1">Uncharacterized protein</fullName>
    </submittedName>
</protein>